<comment type="caution">
    <text evidence="1">The sequence shown here is derived from an EMBL/GenBank/DDBJ whole genome shotgun (WGS) entry which is preliminary data.</text>
</comment>
<reference evidence="1" key="1">
    <citation type="submission" date="2022-04" db="EMBL/GenBank/DDBJ databases">
        <authorList>
            <person name="Criscuolo A."/>
        </authorList>
    </citation>
    <scope>NUCLEOTIDE SEQUENCE</scope>
    <source>
        <strain evidence="1">CIP111895</strain>
    </source>
</reference>
<proteinExistence type="predicted"/>
<evidence type="ECO:0000313" key="1">
    <source>
        <dbReference type="EMBL" id="CAH2713494.1"/>
    </source>
</evidence>
<protein>
    <recommendedName>
        <fullName evidence="3">NAD(P)-dependent oxidoreductase</fullName>
    </recommendedName>
</protein>
<dbReference type="Gene3D" id="3.40.50.720">
    <property type="entry name" value="NAD(P)-binding Rossmann-like Domain"/>
    <property type="match status" value="1"/>
</dbReference>
<accession>A0ABN8KMZ1</accession>
<dbReference type="InterPro" id="IPR036291">
    <property type="entry name" value="NAD(P)-bd_dom_sf"/>
</dbReference>
<evidence type="ECO:0000313" key="2">
    <source>
        <dbReference type="Proteomes" id="UP000838308"/>
    </source>
</evidence>
<dbReference type="Proteomes" id="UP000838308">
    <property type="component" value="Unassembled WGS sequence"/>
</dbReference>
<evidence type="ECO:0008006" key="3">
    <source>
        <dbReference type="Google" id="ProtNLM"/>
    </source>
</evidence>
<organism evidence="1 2">
    <name type="scientific">Neobacillus rhizosphaerae</name>
    <dbReference type="NCBI Taxonomy" id="2880965"/>
    <lineage>
        <taxon>Bacteria</taxon>
        <taxon>Bacillati</taxon>
        <taxon>Bacillota</taxon>
        <taxon>Bacilli</taxon>
        <taxon>Bacillales</taxon>
        <taxon>Bacillaceae</taxon>
        <taxon>Neobacillus</taxon>
    </lineage>
</organism>
<keyword evidence="2" id="KW-1185">Reference proteome</keyword>
<sequence>MDKAIIFGIYNFVSFHACKTLLNKGLEVIGVHIDEIDNNHFLAEKRLEVGRNANYIEQTLSEWENSRNEEMAKTALIFSIYDLFMCNKEAIIQKEKVVESITHYLERNNSEMSVVVILPIQMVNSDKSMEMEAFLNQARKWGKHIQMFYVPAIYGPWQSSTFLFQQAILSKFQKTKIIKDEREWTRDILYVDDALEVMFEIMESKGDGSYILESGKKDYWFECAAFLHLNEYTDRSNCHAPLKLDNQFERILVKEITPITDSISKQLEQVQRLFHNGI</sequence>
<gene>
    <name evidence="1" type="ORF">BACCIP111895_00630</name>
</gene>
<dbReference type="RefSeq" id="WP_248733838.1">
    <property type="nucleotide sequence ID" value="NZ_CALBWS010000002.1"/>
</dbReference>
<dbReference type="SUPFAM" id="SSF51735">
    <property type="entry name" value="NAD(P)-binding Rossmann-fold domains"/>
    <property type="match status" value="1"/>
</dbReference>
<name>A0ABN8KMZ1_9BACI</name>
<dbReference type="EMBL" id="CALBWS010000002">
    <property type="protein sequence ID" value="CAH2713494.1"/>
    <property type="molecule type" value="Genomic_DNA"/>
</dbReference>